<name>A0A8J4UJY3_CLAMG</name>
<dbReference type="Proteomes" id="UP000727407">
    <property type="component" value="Unassembled WGS sequence"/>
</dbReference>
<dbReference type="AlphaFoldDB" id="A0A8J4UJY3"/>
<organism evidence="2 3">
    <name type="scientific">Clarias magur</name>
    <name type="common">Asian catfish</name>
    <name type="synonym">Macropteronotus magur</name>
    <dbReference type="NCBI Taxonomy" id="1594786"/>
    <lineage>
        <taxon>Eukaryota</taxon>
        <taxon>Metazoa</taxon>
        <taxon>Chordata</taxon>
        <taxon>Craniata</taxon>
        <taxon>Vertebrata</taxon>
        <taxon>Euteleostomi</taxon>
        <taxon>Actinopterygii</taxon>
        <taxon>Neopterygii</taxon>
        <taxon>Teleostei</taxon>
        <taxon>Ostariophysi</taxon>
        <taxon>Siluriformes</taxon>
        <taxon>Clariidae</taxon>
        <taxon>Clarias</taxon>
    </lineage>
</organism>
<evidence type="ECO:0000256" key="1">
    <source>
        <dbReference type="SAM" id="MobiDB-lite"/>
    </source>
</evidence>
<feature type="compositionally biased region" description="Basic and acidic residues" evidence="1">
    <location>
        <begin position="8"/>
        <end position="18"/>
    </location>
</feature>
<proteinExistence type="predicted"/>
<reference evidence="2" key="1">
    <citation type="submission" date="2020-07" db="EMBL/GenBank/DDBJ databases">
        <title>Clarias magur genome sequencing, assembly and annotation.</title>
        <authorList>
            <person name="Kushwaha B."/>
            <person name="Kumar R."/>
            <person name="Das P."/>
            <person name="Joshi C.G."/>
            <person name="Kumar D."/>
            <person name="Nagpure N.S."/>
            <person name="Pandey M."/>
            <person name="Agarwal S."/>
            <person name="Srivastava S."/>
            <person name="Singh M."/>
            <person name="Sahoo L."/>
            <person name="Jayasankar P."/>
            <person name="Meher P.K."/>
            <person name="Koringa P.G."/>
            <person name="Iquebal M.A."/>
            <person name="Das S.P."/>
            <person name="Bit A."/>
            <person name="Patnaik S."/>
            <person name="Patel N."/>
            <person name="Shah T.M."/>
            <person name="Hinsu A."/>
            <person name="Jena J.K."/>
        </authorList>
    </citation>
    <scope>NUCLEOTIDE SEQUENCE</scope>
    <source>
        <strain evidence="2">CIFAMagur01</strain>
        <tissue evidence="2">Testis</tissue>
    </source>
</reference>
<sequence>MQDGNQQDPKKKQEETQETRLSVPKMKGYCKYQTQKLSWVPKAPACLRSWKLRLAHRLPENEMECRGFERKDPAPDP</sequence>
<feature type="region of interest" description="Disordered" evidence="1">
    <location>
        <begin position="1"/>
        <end position="22"/>
    </location>
</feature>
<accession>A0A8J4UJY3</accession>
<comment type="caution">
    <text evidence="2">The sequence shown here is derived from an EMBL/GenBank/DDBJ whole genome shotgun (WGS) entry which is preliminary data.</text>
</comment>
<dbReference type="EMBL" id="QNUK01000088">
    <property type="protein sequence ID" value="KAF5902514.1"/>
    <property type="molecule type" value="Genomic_DNA"/>
</dbReference>
<gene>
    <name evidence="2" type="ORF">DAT39_007784</name>
</gene>
<protein>
    <submittedName>
        <fullName evidence="2">Glycosyltransferase</fullName>
    </submittedName>
</protein>
<keyword evidence="3" id="KW-1185">Reference proteome</keyword>
<evidence type="ECO:0000313" key="3">
    <source>
        <dbReference type="Proteomes" id="UP000727407"/>
    </source>
</evidence>
<evidence type="ECO:0000313" key="2">
    <source>
        <dbReference type="EMBL" id="KAF5902514.1"/>
    </source>
</evidence>